<dbReference type="InterPro" id="IPR003111">
    <property type="entry name" value="Lon_prtase_N"/>
</dbReference>
<dbReference type="EMBL" id="LUTU01000008">
    <property type="protein sequence ID" value="OAJ67291.1"/>
    <property type="molecule type" value="Genomic_DNA"/>
</dbReference>
<sequence length="226" mass="25051">MTKTPDTFLDLNDIPRRVPALADLTLADIPPRVGLFPLSGAMILPGGHLPLTVFEPRYVALLEDALAGRRLIGMIQPQEEDESDPLPVLHNIGTLGRITSFTEYSDGTFSITLLGITRFRLLMEGLTQRGWREGTIDASPFFSDLLESDPSPINRARLLSRLKSYLTAHQLQTDWSLLDELDDDMLLVILPMLVPFSSQQKQALLEASTLDDRAGVLLDLLAKGME</sequence>
<reference evidence="2 3" key="1">
    <citation type="submission" date="2016-03" db="EMBL/GenBank/DDBJ databases">
        <title>Draft genome sequence of Gluconobacter cerinus strain CECT 9110.</title>
        <authorList>
            <person name="Sainz F."/>
            <person name="Mas A."/>
            <person name="Torija M.J."/>
        </authorList>
    </citation>
    <scope>NUCLEOTIDE SEQUENCE [LARGE SCALE GENOMIC DNA]</scope>
    <source>
        <strain evidence="2 3">CECT 9110</strain>
    </source>
</reference>
<feature type="domain" description="Lon N-terminal" evidence="1">
    <location>
        <begin position="33"/>
        <end position="225"/>
    </location>
</feature>
<dbReference type="Proteomes" id="UP000077786">
    <property type="component" value="Unassembled WGS sequence"/>
</dbReference>
<dbReference type="AlphaFoldDB" id="A0A1B6VJ94"/>
<dbReference type="InterPro" id="IPR015947">
    <property type="entry name" value="PUA-like_sf"/>
</dbReference>
<dbReference type="PROSITE" id="PS51787">
    <property type="entry name" value="LON_N"/>
    <property type="match status" value="1"/>
</dbReference>
<dbReference type="PANTHER" id="PTHR46732:SF8">
    <property type="entry name" value="ATP-DEPENDENT PROTEASE LA (LON) DOMAIN PROTEIN"/>
    <property type="match status" value="1"/>
</dbReference>
<accession>A0A1B6VJ94</accession>
<dbReference type="SMART" id="SM00464">
    <property type="entry name" value="LON"/>
    <property type="match status" value="1"/>
</dbReference>
<organism evidence="2 3">
    <name type="scientific">Gluconobacter cerinus</name>
    <dbReference type="NCBI Taxonomy" id="38307"/>
    <lineage>
        <taxon>Bacteria</taxon>
        <taxon>Pseudomonadati</taxon>
        <taxon>Pseudomonadota</taxon>
        <taxon>Alphaproteobacteria</taxon>
        <taxon>Acetobacterales</taxon>
        <taxon>Acetobacteraceae</taxon>
        <taxon>Gluconobacter</taxon>
    </lineage>
</organism>
<dbReference type="SUPFAM" id="SSF88697">
    <property type="entry name" value="PUA domain-like"/>
    <property type="match status" value="1"/>
</dbReference>
<name>A0A1B6VJ94_9PROT</name>
<dbReference type="PANTHER" id="PTHR46732">
    <property type="entry name" value="ATP-DEPENDENT PROTEASE LA (LON) DOMAIN PROTEIN"/>
    <property type="match status" value="1"/>
</dbReference>
<evidence type="ECO:0000313" key="2">
    <source>
        <dbReference type="EMBL" id="OAJ67291.1"/>
    </source>
</evidence>
<comment type="caution">
    <text evidence="2">The sequence shown here is derived from an EMBL/GenBank/DDBJ whole genome shotgun (WGS) entry which is preliminary data.</text>
</comment>
<proteinExistence type="predicted"/>
<dbReference type="Gene3D" id="2.30.130.40">
    <property type="entry name" value="LON domain-like"/>
    <property type="match status" value="1"/>
</dbReference>
<dbReference type="Pfam" id="PF02190">
    <property type="entry name" value="LON_substr_bdg"/>
    <property type="match status" value="1"/>
</dbReference>
<protein>
    <submittedName>
        <fullName evidence="2">Peptidase</fullName>
    </submittedName>
</protein>
<evidence type="ECO:0000313" key="3">
    <source>
        <dbReference type="Proteomes" id="UP000077786"/>
    </source>
</evidence>
<evidence type="ECO:0000259" key="1">
    <source>
        <dbReference type="PROSITE" id="PS51787"/>
    </source>
</evidence>
<dbReference type="PATRIC" id="fig|38307.3.peg.1946"/>
<dbReference type="InterPro" id="IPR046336">
    <property type="entry name" value="Lon_prtase_N_sf"/>
</dbReference>
<dbReference type="RefSeq" id="WP_064274622.1">
    <property type="nucleotide sequence ID" value="NZ_LUTU01000008.1"/>
</dbReference>
<gene>
    <name evidence="2" type="ORF">A0123_01887</name>
</gene>
<dbReference type="OrthoDB" id="9806457at2"/>